<dbReference type="EMBL" id="FNLO01000009">
    <property type="protein sequence ID" value="SDV49843.1"/>
    <property type="molecule type" value="Genomic_DNA"/>
</dbReference>
<feature type="signal peptide" evidence="1">
    <location>
        <begin position="1"/>
        <end position="18"/>
    </location>
</feature>
<dbReference type="Proteomes" id="UP000243719">
    <property type="component" value="Unassembled WGS sequence"/>
</dbReference>
<reference evidence="3" key="1">
    <citation type="submission" date="2016-09" db="EMBL/GenBank/DDBJ databases">
        <authorList>
            <person name="Varghese N."/>
            <person name="Submissions S."/>
        </authorList>
    </citation>
    <scope>NUCLEOTIDE SEQUENCE [LARGE SCALE GENOMIC DNA]</scope>
    <source>
        <strain evidence="3">JS23</strain>
    </source>
</reference>
<protein>
    <submittedName>
        <fullName evidence="2">Uncharacterized protein</fullName>
    </submittedName>
</protein>
<gene>
    <name evidence="2" type="ORF">SAMN05216551_109185</name>
</gene>
<feature type="chain" id="PRO_5017348324" evidence="1">
    <location>
        <begin position="19"/>
        <end position="82"/>
    </location>
</feature>
<proteinExistence type="predicted"/>
<evidence type="ECO:0000256" key="1">
    <source>
        <dbReference type="SAM" id="SignalP"/>
    </source>
</evidence>
<evidence type="ECO:0000313" key="3">
    <source>
        <dbReference type="Proteomes" id="UP000243719"/>
    </source>
</evidence>
<sequence>MKFLLLLVGLSFSALAHADVFTLYRSSRVLENARLHVATFDAKDPTGEYNRSNCEIAADLFQHQDGVKTRFWCEKGSFHEQP</sequence>
<keyword evidence="3" id="KW-1185">Reference proteome</keyword>
<keyword evidence="1" id="KW-0732">Signal</keyword>
<accession>A0A1H2PSA0</accession>
<dbReference type="AlphaFoldDB" id="A0A1H2PSA0"/>
<name>A0A1H2PSA0_9BURK</name>
<organism evidence="2 3">
    <name type="scientific">Chitinasiproducens palmae</name>
    <dbReference type="NCBI Taxonomy" id="1770053"/>
    <lineage>
        <taxon>Bacteria</taxon>
        <taxon>Pseudomonadati</taxon>
        <taxon>Pseudomonadota</taxon>
        <taxon>Betaproteobacteria</taxon>
        <taxon>Burkholderiales</taxon>
        <taxon>Burkholderiaceae</taxon>
        <taxon>Chitinasiproducens</taxon>
    </lineage>
</organism>
<dbReference type="STRING" id="1770053.SAMN05216551_109185"/>
<evidence type="ECO:0000313" key="2">
    <source>
        <dbReference type="EMBL" id="SDV49843.1"/>
    </source>
</evidence>